<feature type="compositionally biased region" description="Polar residues" evidence="1">
    <location>
        <begin position="1"/>
        <end position="14"/>
    </location>
</feature>
<sequence>MSSHRAADPQSSVFGDTIPDDEPGNARATPGPSQISPPSTPGASQSRDEISRHHEKNSEQLTPENALTTNH</sequence>
<keyword evidence="3" id="KW-1185">Reference proteome</keyword>
<organism evidence="2 3">
    <name type="scientific">Drechslerella dactyloides</name>
    <name type="common">Nematode-trapping fungus</name>
    <name type="synonym">Arthrobotrys dactyloides</name>
    <dbReference type="NCBI Taxonomy" id="74499"/>
    <lineage>
        <taxon>Eukaryota</taxon>
        <taxon>Fungi</taxon>
        <taxon>Dikarya</taxon>
        <taxon>Ascomycota</taxon>
        <taxon>Pezizomycotina</taxon>
        <taxon>Orbiliomycetes</taxon>
        <taxon>Orbiliales</taxon>
        <taxon>Orbiliaceae</taxon>
        <taxon>Drechslerella</taxon>
    </lineage>
</organism>
<name>A0AAD6J5F1_DREDA</name>
<feature type="compositionally biased region" description="Polar residues" evidence="1">
    <location>
        <begin position="31"/>
        <end position="45"/>
    </location>
</feature>
<evidence type="ECO:0000313" key="2">
    <source>
        <dbReference type="EMBL" id="KAJ6264913.1"/>
    </source>
</evidence>
<dbReference type="AlphaFoldDB" id="A0AAD6J5F1"/>
<feature type="compositionally biased region" description="Basic and acidic residues" evidence="1">
    <location>
        <begin position="46"/>
        <end position="58"/>
    </location>
</feature>
<dbReference type="Proteomes" id="UP001221413">
    <property type="component" value="Unassembled WGS sequence"/>
</dbReference>
<accession>A0AAD6J5F1</accession>
<gene>
    <name evidence="2" type="ORF">Dda_1066</name>
</gene>
<feature type="compositionally biased region" description="Polar residues" evidence="1">
    <location>
        <begin position="59"/>
        <end position="71"/>
    </location>
</feature>
<protein>
    <submittedName>
        <fullName evidence="2">Uncharacterized protein</fullName>
    </submittedName>
</protein>
<proteinExistence type="predicted"/>
<comment type="caution">
    <text evidence="2">The sequence shown here is derived from an EMBL/GenBank/DDBJ whole genome shotgun (WGS) entry which is preliminary data.</text>
</comment>
<evidence type="ECO:0000313" key="3">
    <source>
        <dbReference type="Proteomes" id="UP001221413"/>
    </source>
</evidence>
<reference evidence="2" key="1">
    <citation type="submission" date="2023-01" db="EMBL/GenBank/DDBJ databases">
        <title>The chitinases involved in constricting ring structure development in the nematode-trapping fungus Drechslerella dactyloides.</title>
        <authorList>
            <person name="Wang R."/>
            <person name="Zhang L."/>
            <person name="Tang P."/>
            <person name="Li S."/>
            <person name="Liang L."/>
        </authorList>
    </citation>
    <scope>NUCLEOTIDE SEQUENCE</scope>
    <source>
        <strain evidence="2">YMF1.00031</strain>
    </source>
</reference>
<evidence type="ECO:0000256" key="1">
    <source>
        <dbReference type="SAM" id="MobiDB-lite"/>
    </source>
</evidence>
<feature type="region of interest" description="Disordered" evidence="1">
    <location>
        <begin position="1"/>
        <end position="71"/>
    </location>
</feature>
<dbReference type="EMBL" id="JAQGDS010000001">
    <property type="protein sequence ID" value="KAJ6264913.1"/>
    <property type="molecule type" value="Genomic_DNA"/>
</dbReference>